<dbReference type="RefSeq" id="WP_073231486.1">
    <property type="nucleotide sequence ID" value="NZ_FQUQ01000002.1"/>
</dbReference>
<evidence type="ECO:0000313" key="2">
    <source>
        <dbReference type="EMBL" id="SHF41774.1"/>
    </source>
</evidence>
<dbReference type="EMBL" id="FQUQ01000002">
    <property type="protein sequence ID" value="SHF41774.1"/>
    <property type="molecule type" value="Genomic_DNA"/>
</dbReference>
<gene>
    <name evidence="2" type="ORF">SAMN04488522_1021194</name>
</gene>
<evidence type="ECO:0000313" key="3">
    <source>
        <dbReference type="Proteomes" id="UP000184287"/>
    </source>
</evidence>
<dbReference type="PROSITE" id="PS51257">
    <property type="entry name" value="PROKAR_LIPOPROTEIN"/>
    <property type="match status" value="1"/>
</dbReference>
<dbReference type="AlphaFoldDB" id="A0A1M5BGS7"/>
<dbReference type="PROSITE" id="PS51544">
    <property type="entry name" value="PI3K_ABD"/>
    <property type="match status" value="1"/>
</dbReference>
<feature type="domain" description="PI3K-ABD" evidence="1">
    <location>
        <begin position="149"/>
        <end position="181"/>
    </location>
</feature>
<dbReference type="Proteomes" id="UP000184287">
    <property type="component" value="Unassembled WGS sequence"/>
</dbReference>
<dbReference type="OrthoDB" id="8858598at2"/>
<name>A0A1M5BGS7_9SPHI</name>
<dbReference type="InterPro" id="IPR003113">
    <property type="entry name" value="PI3K_ABD"/>
</dbReference>
<evidence type="ECO:0000259" key="1">
    <source>
        <dbReference type="PROSITE" id="PS51544"/>
    </source>
</evidence>
<sequence>MKNYLFLFAILPLMIACQNSNYPYSDSESKAFLNEITKNAKASITDITEIKKLPTDVFGIITRHPLSKKNLDEFNKNRGTIVSKDDDISDFATYTLKSYELINEKNVKLEFVDNGKATSLQKLSLWDYDQVTCQNLGIELKVNGQFTKLKGYIDIDFKMPDGENKETRIPVDISVNDKISE</sequence>
<accession>A0A1M5BGS7</accession>
<protein>
    <recommendedName>
        <fullName evidence="1">PI3K-ABD domain-containing protein</fullName>
    </recommendedName>
</protein>
<reference evidence="3" key="1">
    <citation type="submission" date="2016-11" db="EMBL/GenBank/DDBJ databases">
        <authorList>
            <person name="Varghese N."/>
            <person name="Submissions S."/>
        </authorList>
    </citation>
    <scope>NUCLEOTIDE SEQUENCE [LARGE SCALE GENOMIC DNA]</scope>
    <source>
        <strain evidence="3">DSM 16990</strain>
    </source>
</reference>
<proteinExistence type="predicted"/>
<keyword evidence="3" id="KW-1185">Reference proteome</keyword>
<dbReference type="STRING" id="288992.SAMN04488522_1021194"/>
<organism evidence="2 3">
    <name type="scientific">Pedobacter caeni</name>
    <dbReference type="NCBI Taxonomy" id="288992"/>
    <lineage>
        <taxon>Bacteria</taxon>
        <taxon>Pseudomonadati</taxon>
        <taxon>Bacteroidota</taxon>
        <taxon>Sphingobacteriia</taxon>
        <taxon>Sphingobacteriales</taxon>
        <taxon>Sphingobacteriaceae</taxon>
        <taxon>Pedobacter</taxon>
    </lineage>
</organism>